<keyword evidence="2" id="KW-1185">Reference proteome</keyword>
<dbReference type="NCBIfam" id="TIGR01549">
    <property type="entry name" value="HAD-SF-IA-v1"/>
    <property type="match status" value="1"/>
</dbReference>
<gene>
    <name evidence="1" type="ORF">F0L68_03680</name>
</gene>
<dbReference type="EMBL" id="VUOB01000005">
    <property type="protein sequence ID" value="KAA2265687.1"/>
    <property type="molecule type" value="Genomic_DNA"/>
</dbReference>
<dbReference type="Gene3D" id="1.10.150.240">
    <property type="entry name" value="Putative phosphatase, domain 2"/>
    <property type="match status" value="1"/>
</dbReference>
<dbReference type="CDD" id="cd02603">
    <property type="entry name" value="HAD_sEH-N_like"/>
    <property type="match status" value="1"/>
</dbReference>
<dbReference type="PANTHER" id="PTHR47829:SF1">
    <property type="entry name" value="HAD FAMILY PHOSPHATASE"/>
    <property type="match status" value="1"/>
</dbReference>
<dbReference type="InterPro" id="IPR036412">
    <property type="entry name" value="HAD-like_sf"/>
</dbReference>
<dbReference type="InterPro" id="IPR023214">
    <property type="entry name" value="HAD_sf"/>
</dbReference>
<dbReference type="PANTHER" id="PTHR47829">
    <property type="entry name" value="HYDROLASE, PUTATIVE (AFU_ORTHOLOGUE AFUA_1G12880)-RELATED"/>
    <property type="match status" value="1"/>
</dbReference>
<evidence type="ECO:0000313" key="1">
    <source>
        <dbReference type="EMBL" id="KAA2265687.1"/>
    </source>
</evidence>
<proteinExistence type="predicted"/>
<dbReference type="PRINTS" id="PR00413">
    <property type="entry name" value="HADHALOGNASE"/>
</dbReference>
<comment type="caution">
    <text evidence="1">The sequence shown here is derived from an EMBL/GenBank/DDBJ whole genome shotgun (WGS) entry which is preliminary data.</text>
</comment>
<dbReference type="Pfam" id="PF00702">
    <property type="entry name" value="Hydrolase"/>
    <property type="match status" value="1"/>
</dbReference>
<dbReference type="InterPro" id="IPR052898">
    <property type="entry name" value="ACAD10-like"/>
</dbReference>
<organism evidence="1 2">
    <name type="scientific">Solihabitans fulvus</name>
    <dbReference type="NCBI Taxonomy" id="1892852"/>
    <lineage>
        <taxon>Bacteria</taxon>
        <taxon>Bacillati</taxon>
        <taxon>Actinomycetota</taxon>
        <taxon>Actinomycetes</taxon>
        <taxon>Pseudonocardiales</taxon>
        <taxon>Pseudonocardiaceae</taxon>
        <taxon>Solihabitans</taxon>
    </lineage>
</organism>
<dbReference type="InterPro" id="IPR023198">
    <property type="entry name" value="PGP-like_dom2"/>
</dbReference>
<name>A0A5B2XPL6_9PSEU</name>
<dbReference type="NCBIfam" id="TIGR01509">
    <property type="entry name" value="HAD-SF-IA-v3"/>
    <property type="match status" value="1"/>
</dbReference>
<dbReference type="Proteomes" id="UP000323454">
    <property type="component" value="Unassembled WGS sequence"/>
</dbReference>
<dbReference type="Gene3D" id="3.40.50.1000">
    <property type="entry name" value="HAD superfamily/HAD-like"/>
    <property type="match status" value="1"/>
</dbReference>
<reference evidence="1 2" key="1">
    <citation type="submission" date="2019-09" db="EMBL/GenBank/DDBJ databases">
        <title>Goodfellowia gen. nov., a new genus of the Pseudonocardineae related to Actinoalloteichus, containing Goodfellowia coeruleoviolacea gen. nov., comb. nov. gen. nov., comb. nov.</title>
        <authorList>
            <person name="Labeda D."/>
        </authorList>
    </citation>
    <scope>NUCLEOTIDE SEQUENCE [LARGE SCALE GENOMIC DNA]</scope>
    <source>
        <strain evidence="1 2">AN110305</strain>
    </source>
</reference>
<dbReference type="SFLD" id="SFLDS00003">
    <property type="entry name" value="Haloacid_Dehalogenase"/>
    <property type="match status" value="1"/>
</dbReference>
<dbReference type="OrthoDB" id="9795007at2"/>
<dbReference type="AlphaFoldDB" id="A0A5B2XPL6"/>
<reference evidence="1 2" key="2">
    <citation type="submission" date="2019-09" db="EMBL/GenBank/DDBJ databases">
        <authorList>
            <person name="Jin C."/>
        </authorList>
    </citation>
    <scope>NUCLEOTIDE SEQUENCE [LARGE SCALE GENOMIC DNA]</scope>
    <source>
        <strain evidence="1 2">AN110305</strain>
    </source>
</reference>
<evidence type="ECO:0000313" key="2">
    <source>
        <dbReference type="Proteomes" id="UP000323454"/>
    </source>
</evidence>
<protein>
    <submittedName>
        <fullName evidence="1">HAD family phosphatase</fullName>
    </submittedName>
</protein>
<dbReference type="SUPFAM" id="SSF56784">
    <property type="entry name" value="HAD-like"/>
    <property type="match status" value="1"/>
</dbReference>
<dbReference type="SFLD" id="SFLDG01129">
    <property type="entry name" value="C1.5:_HAD__Beta-PGM__Phosphata"/>
    <property type="match status" value="1"/>
</dbReference>
<dbReference type="InterPro" id="IPR006439">
    <property type="entry name" value="HAD-SF_hydro_IA"/>
</dbReference>
<accession>A0A5B2XPL6</accession>
<sequence length="245" mass="26871">MPTGWYRNDRSTVVHIPTGRYPGRVSNERTRQVDAVVLDYGGVLTVSVRQFIDDWLREERVDTERYADTMRGWLSHEAAVGNPVHLLETGELTVAEFEALLAAELRTLDGAPVPAAGLLRRMFGRATPDPDMIELVRDAQALGLRTALLSNSWGEGYPEALLAELFEVVVISGRIGLRKPDPQIYQYLLDQLDMPADRCVFLDDSPANVTAAQDAGLHAFRHADAASSRAALSALVPALAGTAHR</sequence>